<feature type="compositionally biased region" description="Acidic residues" evidence="1">
    <location>
        <begin position="15"/>
        <end position="42"/>
    </location>
</feature>
<comment type="caution">
    <text evidence="2">The sequence shown here is derived from an EMBL/GenBank/DDBJ whole genome shotgun (WGS) entry which is preliminary data.</text>
</comment>
<dbReference type="Proteomes" id="UP000265520">
    <property type="component" value="Unassembled WGS sequence"/>
</dbReference>
<reference evidence="2 3" key="1">
    <citation type="journal article" date="2018" name="Front. Plant Sci.">
        <title>Red Clover (Trifolium pratense) and Zigzag Clover (T. medium) - A Picture of Genomic Similarities and Differences.</title>
        <authorList>
            <person name="Dluhosova J."/>
            <person name="Istvanek J."/>
            <person name="Nedelnik J."/>
            <person name="Repkova J."/>
        </authorList>
    </citation>
    <scope>NUCLEOTIDE SEQUENCE [LARGE SCALE GENOMIC DNA]</scope>
    <source>
        <strain evidence="3">cv. 10/8</strain>
        <tissue evidence="2">Leaf</tissue>
    </source>
</reference>
<dbReference type="EMBL" id="LXQA010101450">
    <property type="protein sequence ID" value="MCI16568.1"/>
    <property type="molecule type" value="Genomic_DNA"/>
</dbReference>
<evidence type="ECO:0000256" key="1">
    <source>
        <dbReference type="SAM" id="MobiDB-lite"/>
    </source>
</evidence>
<feature type="region of interest" description="Disordered" evidence="1">
    <location>
        <begin position="1"/>
        <end position="46"/>
    </location>
</feature>
<protein>
    <submittedName>
        <fullName evidence="2">Uncharacterized protein</fullName>
    </submittedName>
</protein>
<organism evidence="2 3">
    <name type="scientific">Trifolium medium</name>
    <dbReference type="NCBI Taxonomy" id="97028"/>
    <lineage>
        <taxon>Eukaryota</taxon>
        <taxon>Viridiplantae</taxon>
        <taxon>Streptophyta</taxon>
        <taxon>Embryophyta</taxon>
        <taxon>Tracheophyta</taxon>
        <taxon>Spermatophyta</taxon>
        <taxon>Magnoliopsida</taxon>
        <taxon>eudicotyledons</taxon>
        <taxon>Gunneridae</taxon>
        <taxon>Pentapetalae</taxon>
        <taxon>rosids</taxon>
        <taxon>fabids</taxon>
        <taxon>Fabales</taxon>
        <taxon>Fabaceae</taxon>
        <taxon>Papilionoideae</taxon>
        <taxon>50 kb inversion clade</taxon>
        <taxon>NPAAA clade</taxon>
        <taxon>Hologalegina</taxon>
        <taxon>IRL clade</taxon>
        <taxon>Trifolieae</taxon>
        <taxon>Trifolium</taxon>
    </lineage>
</organism>
<name>A0A392PWU3_9FABA</name>
<feature type="compositionally biased region" description="Basic and acidic residues" evidence="1">
    <location>
        <begin position="1"/>
        <end position="12"/>
    </location>
</feature>
<evidence type="ECO:0000313" key="2">
    <source>
        <dbReference type="EMBL" id="MCI16568.1"/>
    </source>
</evidence>
<proteinExistence type="predicted"/>
<accession>A0A392PWU3</accession>
<feature type="non-terminal residue" evidence="2">
    <location>
        <position position="1"/>
    </location>
</feature>
<keyword evidence="3" id="KW-1185">Reference proteome</keyword>
<sequence>PVKGSNEGRDADSSSSEEDEGDFPVMEEEEVEEVVAEREGDDGGQPLLALTNVVNTNDSLSNGYGIVSPGSDGREVFKASSNNVNEVENLNSSNSKVGESLGEDLNALVVAECYVNSHLGSSNGPRQSVCHCSLSSNDVGGRKERFRRGWS</sequence>
<evidence type="ECO:0000313" key="3">
    <source>
        <dbReference type="Proteomes" id="UP000265520"/>
    </source>
</evidence>
<dbReference type="AlphaFoldDB" id="A0A392PWU3"/>